<dbReference type="GO" id="GO:0005507">
    <property type="term" value="F:copper ion binding"/>
    <property type="evidence" value="ECO:0007669"/>
    <property type="project" value="InterPro"/>
</dbReference>
<proteinExistence type="predicted"/>
<evidence type="ECO:0000313" key="4">
    <source>
        <dbReference type="Proteomes" id="UP001295794"/>
    </source>
</evidence>
<protein>
    <recommendedName>
        <fullName evidence="2">Copper-fist domain-containing protein</fullName>
    </recommendedName>
</protein>
<dbReference type="GO" id="GO:0003677">
    <property type="term" value="F:DNA binding"/>
    <property type="evidence" value="ECO:0007669"/>
    <property type="project" value="InterPro"/>
</dbReference>
<gene>
    <name evidence="3" type="ORF">MYCIT1_LOCUS37026</name>
</gene>
<accession>A0AAD2K802</accession>
<dbReference type="Proteomes" id="UP001295794">
    <property type="component" value="Unassembled WGS sequence"/>
</dbReference>
<evidence type="ECO:0000259" key="2">
    <source>
        <dbReference type="PROSITE" id="PS50073"/>
    </source>
</evidence>
<evidence type="ECO:0000313" key="3">
    <source>
        <dbReference type="EMBL" id="CAK5284048.1"/>
    </source>
</evidence>
<evidence type="ECO:0000256" key="1">
    <source>
        <dbReference type="SAM" id="MobiDB-lite"/>
    </source>
</evidence>
<dbReference type="EMBL" id="CAVNYO010000478">
    <property type="protein sequence ID" value="CAK5284048.1"/>
    <property type="molecule type" value="Genomic_DNA"/>
</dbReference>
<dbReference type="InterPro" id="IPR001083">
    <property type="entry name" value="Cu_fist_DNA-bd_dom"/>
</dbReference>
<feature type="domain" description="Copper-fist" evidence="2">
    <location>
        <begin position="12"/>
        <end position="43"/>
    </location>
</feature>
<organism evidence="3 4">
    <name type="scientific">Mycena citricolor</name>
    <dbReference type="NCBI Taxonomy" id="2018698"/>
    <lineage>
        <taxon>Eukaryota</taxon>
        <taxon>Fungi</taxon>
        <taxon>Dikarya</taxon>
        <taxon>Basidiomycota</taxon>
        <taxon>Agaricomycotina</taxon>
        <taxon>Agaricomycetes</taxon>
        <taxon>Agaricomycetidae</taxon>
        <taxon>Agaricales</taxon>
        <taxon>Marasmiineae</taxon>
        <taxon>Mycenaceae</taxon>
        <taxon>Mycena</taxon>
    </lineage>
</organism>
<dbReference type="PROSITE" id="PS50073">
    <property type="entry name" value="COPPER_FIST_2"/>
    <property type="match status" value="1"/>
</dbReference>
<name>A0AAD2K802_9AGAR</name>
<comment type="caution">
    <text evidence="3">The sequence shown here is derived from an EMBL/GenBank/DDBJ whole genome shotgun (WGS) entry which is preliminary data.</text>
</comment>
<dbReference type="AlphaFoldDB" id="A0AAD2K802"/>
<feature type="compositionally biased region" description="Basic and acidic residues" evidence="1">
    <location>
        <begin position="89"/>
        <end position="103"/>
    </location>
</feature>
<dbReference type="GO" id="GO:0003700">
    <property type="term" value="F:DNA-binding transcription factor activity"/>
    <property type="evidence" value="ECO:0007669"/>
    <property type="project" value="InterPro"/>
</dbReference>
<keyword evidence="4" id="KW-1185">Reference proteome</keyword>
<feature type="region of interest" description="Disordered" evidence="1">
    <location>
        <begin position="79"/>
        <end position="103"/>
    </location>
</feature>
<reference evidence="3" key="1">
    <citation type="submission" date="2023-11" db="EMBL/GenBank/DDBJ databases">
        <authorList>
            <person name="De Vega J J."/>
            <person name="De Vega J J."/>
        </authorList>
    </citation>
    <scope>NUCLEOTIDE SEQUENCE</scope>
</reference>
<sequence length="196" mass="22320">MARDCPLTRDICARCAGEHRTGNCTKGDDERECANCKTKGRPHKRHGAADRSCPTFTDHLQASLQRNPDAKYRYYPVEDDPSSWTLTREAQDETQRDDYNAKTQDPTRLRTGLLSQAAAFTAEYMQNNTQRGRQPRQTLNQHPDGMRQATLSFANHRSNTRGTTTDWASEMDREYSADHLTEHGGTTQAGTQWLRE</sequence>